<dbReference type="RefSeq" id="WP_052535261.1">
    <property type="nucleotide sequence ID" value="NZ_HG966617.1"/>
</dbReference>
<evidence type="ECO:0000256" key="2">
    <source>
        <dbReference type="ARBA" id="ARBA00022797"/>
    </source>
</evidence>
<feature type="active site" description="Nucleophile" evidence="4">
    <location>
        <position position="182"/>
    </location>
</feature>
<dbReference type="PANTHER" id="PTHR21661:SF35">
    <property type="entry name" value="EPOXIDE HYDROLASE"/>
    <property type="match status" value="1"/>
</dbReference>
<keyword evidence="7" id="KW-1185">Reference proteome</keyword>
<feature type="active site" description="Proton acceptor" evidence="4">
    <location>
        <position position="369"/>
    </location>
</feature>
<accession>X5MCG2</accession>
<evidence type="ECO:0000256" key="1">
    <source>
        <dbReference type="ARBA" id="ARBA00010088"/>
    </source>
</evidence>
<dbReference type="InterPro" id="IPR029058">
    <property type="entry name" value="AB_hydrolase_fold"/>
</dbReference>
<keyword evidence="2" id="KW-0058">Aromatic hydrocarbons catabolism</keyword>
<dbReference type="PIRSF" id="PIRSF001112">
    <property type="entry name" value="Epoxide_hydrolase"/>
    <property type="match status" value="1"/>
</dbReference>
<dbReference type="PATRIC" id="fig|1458461.3.peg.933"/>
<dbReference type="PRINTS" id="PR00412">
    <property type="entry name" value="EPOXHYDRLASE"/>
</dbReference>
<organism evidence="6 7">
    <name type="scientific">Candidatus Phaeomarinibacter ectocarpi</name>
    <dbReference type="NCBI Taxonomy" id="1458461"/>
    <lineage>
        <taxon>Bacteria</taxon>
        <taxon>Pseudomonadati</taxon>
        <taxon>Pseudomonadota</taxon>
        <taxon>Alphaproteobacteria</taxon>
        <taxon>Hyphomicrobiales</taxon>
        <taxon>Parvibaculaceae</taxon>
        <taxon>Candidatus Phaeomarinibacter</taxon>
    </lineage>
</organism>
<reference evidence="6 7" key="1">
    <citation type="journal article" date="2014" name="Front. Genet.">
        <title>Genome and metabolic network of "Candidatus Phaeomarinobacter ectocarpi" Ec32, a new candidate genus of Alphaproteobacteria frequently associated with brown algae.</title>
        <authorList>
            <person name="Dittami S.M."/>
            <person name="Barbeyron T."/>
            <person name="Boyen C."/>
            <person name="Cambefort J."/>
            <person name="Collet G."/>
            <person name="Delage L."/>
            <person name="Gobet A."/>
            <person name="Groisillier A."/>
            <person name="Leblanc C."/>
            <person name="Michel G."/>
            <person name="Scornet D."/>
            <person name="Siegel A."/>
            <person name="Tapia J.E."/>
            <person name="Tonon T."/>
        </authorList>
    </citation>
    <scope>NUCLEOTIDE SEQUENCE [LARGE SCALE GENOMIC DNA]</scope>
    <source>
        <strain evidence="6 7">Ec32</strain>
    </source>
</reference>
<dbReference type="SUPFAM" id="SSF53474">
    <property type="entry name" value="alpha/beta-Hydrolases"/>
    <property type="match status" value="1"/>
</dbReference>
<evidence type="ECO:0000256" key="4">
    <source>
        <dbReference type="PIRSR" id="PIRSR001112-1"/>
    </source>
</evidence>
<evidence type="ECO:0000256" key="3">
    <source>
        <dbReference type="ARBA" id="ARBA00022801"/>
    </source>
</evidence>
<dbReference type="InterPro" id="IPR016292">
    <property type="entry name" value="Epoxide_hydrolase"/>
</dbReference>
<dbReference type="OrthoDB" id="27092at2"/>
<feature type="domain" description="Epoxide hydrolase N-terminal" evidence="5">
    <location>
        <begin position="5"/>
        <end position="113"/>
    </location>
</feature>
<dbReference type="HOGENOM" id="CLU_019414_0_1_5"/>
<evidence type="ECO:0000259" key="5">
    <source>
        <dbReference type="Pfam" id="PF06441"/>
    </source>
</evidence>
<dbReference type="Gene3D" id="3.40.50.1820">
    <property type="entry name" value="alpha/beta hydrolase"/>
    <property type="match status" value="1"/>
</dbReference>
<dbReference type="InterPro" id="IPR000639">
    <property type="entry name" value="Epox_hydrolase-like"/>
</dbReference>
<sequence length="393" mass="43622">MSMPTPFTISIPQSKLDAIARKVRDFEWIDVPEGKDAGDGWSYGADQDYLKEFCAYWLDGYDWHHWEAQLNTLPQFIATVNDIDIHYVHIKGSNPKNPPLLITHGWPGSFFEFVDVLDRIANPASYGGEEADGRDVIAPSIPGYAFSGRPQKPMGPRAVAALWNAFMRDALGIESYIAQGGDWGAIISGWIAFDHSKDKQGGCLAVHLNFLGVRGHMEPKTEEDQAWMQHSAGMQLFETAYLQIQGTKPLSLTMGMSDSPVGQAAWILEKFYTWGDVKNGDIESAFTKDHLLTNLMLYVATDTFNTATWMYRGVFEEGGVNLPPGETIDIPTGIANFPGDTVYSWPPRSMVEAGYSNIVQWTDHEKGGHFAALEQPDAFVADVMAFLKQAPTE</sequence>
<keyword evidence="3 6" id="KW-0378">Hydrolase</keyword>
<dbReference type="PANTHER" id="PTHR21661">
    <property type="entry name" value="EPOXIDE HYDROLASE 1-RELATED"/>
    <property type="match status" value="1"/>
</dbReference>
<dbReference type="GO" id="GO:0097176">
    <property type="term" value="P:epoxide metabolic process"/>
    <property type="evidence" value="ECO:0007669"/>
    <property type="project" value="TreeGrafter"/>
</dbReference>
<dbReference type="EMBL" id="HG966617">
    <property type="protein sequence ID" value="CDO59147.1"/>
    <property type="molecule type" value="Genomic_DNA"/>
</dbReference>
<dbReference type="Pfam" id="PF06441">
    <property type="entry name" value="EHN"/>
    <property type="match status" value="1"/>
</dbReference>
<dbReference type="EC" id="3.3.2.9" evidence="6"/>
<feature type="active site" description="Proton donor" evidence="4">
    <location>
        <position position="311"/>
    </location>
</feature>
<dbReference type="AlphaFoldDB" id="X5MCG2"/>
<gene>
    <name evidence="6" type="ORF">BN1012_Phect933</name>
</gene>
<comment type="similarity">
    <text evidence="1">Belongs to the peptidase S33 family.</text>
</comment>
<dbReference type="InterPro" id="IPR010497">
    <property type="entry name" value="Epoxide_hydro_N"/>
</dbReference>
<dbReference type="GO" id="GO:0033961">
    <property type="term" value="F:cis-stilbene-oxide hydrolase activity"/>
    <property type="evidence" value="ECO:0007669"/>
    <property type="project" value="UniProtKB-EC"/>
</dbReference>
<evidence type="ECO:0000313" key="6">
    <source>
        <dbReference type="EMBL" id="CDO59147.1"/>
    </source>
</evidence>
<dbReference type="Proteomes" id="UP000032160">
    <property type="component" value="Chromosome I"/>
</dbReference>
<proteinExistence type="inferred from homology"/>
<evidence type="ECO:0000313" key="7">
    <source>
        <dbReference type="Proteomes" id="UP000032160"/>
    </source>
</evidence>
<protein>
    <submittedName>
        <fullName evidence="6">Epoxide hydrolase</fullName>
        <ecNumber evidence="6">3.3.2.9</ecNumber>
    </submittedName>
</protein>
<dbReference type="STRING" id="1458461.BN1012_Phect933"/>
<dbReference type="KEGG" id="pect:BN1012_Phect933"/>
<name>X5MCG2_9HYPH</name>